<keyword evidence="3" id="KW-1185">Reference proteome</keyword>
<dbReference type="InterPro" id="IPR013087">
    <property type="entry name" value="Znf_C2H2_type"/>
</dbReference>
<organism evidence="2 3">
    <name type="scientific">Bemisia tabaci</name>
    <name type="common">Sweetpotato whitefly</name>
    <name type="synonym">Aleurodes tabaci</name>
    <dbReference type="NCBI Taxonomy" id="7038"/>
    <lineage>
        <taxon>Eukaryota</taxon>
        <taxon>Metazoa</taxon>
        <taxon>Ecdysozoa</taxon>
        <taxon>Arthropoda</taxon>
        <taxon>Hexapoda</taxon>
        <taxon>Insecta</taxon>
        <taxon>Pterygota</taxon>
        <taxon>Neoptera</taxon>
        <taxon>Paraneoptera</taxon>
        <taxon>Hemiptera</taxon>
        <taxon>Sternorrhyncha</taxon>
        <taxon>Aleyrodoidea</taxon>
        <taxon>Aleyrodidae</taxon>
        <taxon>Aleyrodinae</taxon>
        <taxon>Bemisia</taxon>
    </lineage>
</organism>
<name>A0A9P0F0H9_BEMTA</name>
<sequence>MPRCWECSLVINNLRSFASHFRYHNKDSKDRAFCIEDECGKKQFANLSSLLRHYRTVHPVPTPTPPQQLQTLLNEAEPMHLSDDDVSLEHNLNDEMNSSVDSQEVSAEPHELPDNLNCVIASEVDIFISKLYKNKNITRGEVQEIINYTGGLLRGLGEVLRPVVFKVLERANASSDELYSMEDAFEILENPFENLRSEYMRVKTFKEEGTYIEPVPILLGTTLGTSNIRDEHQIHMDRLTAQHIPLSVTLKKFLEQPGIINKLLNYVQEVVSEKTFLLSYIHAKNWSNFDPRGKTFLPLFLYSDDFECGNCIGTHRTIHKITGLFDTGIALSCKMSEVEGFNLIVNATPPEDSSIQVVPWVKIKGTVYKKNMILVSGYHDHDLPIFAQIKTILLTSSDSVAFVCSSIKTLCFDLHYYAFEVQHEEHIYTYVKLADIPHDFPTAIHLSGDRRPFITYCYVPLVSISVTLSPFSPIFIENLFTLFKLCECPVPLNEK</sequence>
<dbReference type="SMART" id="SM00355">
    <property type="entry name" value="ZnF_C2H2"/>
    <property type="match status" value="2"/>
</dbReference>
<dbReference type="EMBL" id="OU963864">
    <property type="protein sequence ID" value="CAH0386740.1"/>
    <property type="molecule type" value="Genomic_DNA"/>
</dbReference>
<dbReference type="PROSITE" id="PS00028">
    <property type="entry name" value="ZINC_FINGER_C2H2_1"/>
    <property type="match status" value="1"/>
</dbReference>
<dbReference type="Gene3D" id="3.30.160.60">
    <property type="entry name" value="Classic Zinc Finger"/>
    <property type="match status" value="1"/>
</dbReference>
<reference evidence="2" key="1">
    <citation type="submission" date="2021-12" db="EMBL/GenBank/DDBJ databases">
        <authorList>
            <person name="King R."/>
        </authorList>
    </citation>
    <scope>NUCLEOTIDE SEQUENCE</scope>
</reference>
<accession>A0A9P0F0H9</accession>
<dbReference type="AlphaFoldDB" id="A0A9P0F0H9"/>
<protein>
    <recommendedName>
        <fullName evidence="1">C2H2-type domain-containing protein</fullName>
    </recommendedName>
</protein>
<proteinExistence type="predicted"/>
<evidence type="ECO:0000259" key="1">
    <source>
        <dbReference type="PROSITE" id="PS00028"/>
    </source>
</evidence>
<dbReference type="Proteomes" id="UP001152759">
    <property type="component" value="Chromosome 3"/>
</dbReference>
<feature type="domain" description="C2H2-type" evidence="1">
    <location>
        <begin position="4"/>
        <end position="24"/>
    </location>
</feature>
<gene>
    <name evidence="2" type="ORF">BEMITA_LOCUS5814</name>
</gene>
<evidence type="ECO:0000313" key="2">
    <source>
        <dbReference type="EMBL" id="CAH0386740.1"/>
    </source>
</evidence>
<evidence type="ECO:0000313" key="3">
    <source>
        <dbReference type="Proteomes" id="UP001152759"/>
    </source>
</evidence>